<dbReference type="PANTHER" id="PTHR32322:SF2">
    <property type="entry name" value="EAMA DOMAIN-CONTAINING PROTEIN"/>
    <property type="match status" value="1"/>
</dbReference>
<feature type="transmembrane region" description="Helical" evidence="6">
    <location>
        <begin position="18"/>
        <end position="36"/>
    </location>
</feature>
<reference evidence="8 9" key="1">
    <citation type="submission" date="2019-04" db="EMBL/GenBank/DDBJ databases">
        <title>Sphingomonas psychrotolerans sp. nov., isolated from soil in the Tianshan Mountains, Xinjiang, China.</title>
        <authorList>
            <person name="Luo Y."/>
            <person name="Sheng H."/>
        </authorList>
    </citation>
    <scope>NUCLEOTIDE SEQUENCE [LARGE SCALE GENOMIC DNA]</scope>
    <source>
        <strain evidence="8 9">KIS18-15</strain>
    </source>
</reference>
<feature type="domain" description="EamA" evidence="7">
    <location>
        <begin position="20"/>
        <end position="150"/>
    </location>
</feature>
<evidence type="ECO:0000259" key="7">
    <source>
        <dbReference type="Pfam" id="PF00892"/>
    </source>
</evidence>
<sequence>MIEPPVEPVPPRSARLDVILPFLVVTLIWGSTWIVIRDQLSVVPPSWSVTYRFTVAGVVMLGWALLRREPLGLDLRGWAFAIALGFAQFVLNFNFVYRAEQHITSGVVAIVYALLLVPNALLARAFLGQRMGRQLLVGSAVAMAGVALLFVHEARLSDAGPEQALLGIGIALLGVLSASVANVMQATQTAKAYPMAATLGWAMLGGAAIDAVWAWTTVGPPMIEPRWGYIAGTLYLGIFGSALAFTIYFQLIRVIGPAKAAYTSVLIPVIAMLLSTLFEGYRWSLLAGGGAALVVVGLVLALKARRPNR</sequence>
<comment type="similarity">
    <text evidence="2">Belongs to the EamA transporter family.</text>
</comment>
<dbReference type="AlphaFoldDB" id="A0A4S1WN18"/>
<gene>
    <name evidence="8" type="ORF">E5A74_10095</name>
</gene>
<evidence type="ECO:0000256" key="5">
    <source>
        <dbReference type="ARBA" id="ARBA00023136"/>
    </source>
</evidence>
<evidence type="ECO:0000313" key="9">
    <source>
        <dbReference type="Proteomes" id="UP000309848"/>
    </source>
</evidence>
<feature type="transmembrane region" description="Helical" evidence="6">
    <location>
        <begin position="103"/>
        <end position="123"/>
    </location>
</feature>
<evidence type="ECO:0000256" key="6">
    <source>
        <dbReference type="SAM" id="Phobius"/>
    </source>
</evidence>
<feature type="transmembrane region" description="Helical" evidence="6">
    <location>
        <begin position="164"/>
        <end position="184"/>
    </location>
</feature>
<feature type="transmembrane region" description="Helical" evidence="6">
    <location>
        <begin position="260"/>
        <end position="278"/>
    </location>
</feature>
<feature type="transmembrane region" description="Helical" evidence="6">
    <location>
        <begin position="78"/>
        <end position="97"/>
    </location>
</feature>
<evidence type="ECO:0000256" key="4">
    <source>
        <dbReference type="ARBA" id="ARBA00022989"/>
    </source>
</evidence>
<comment type="caution">
    <text evidence="8">The sequence shown here is derived from an EMBL/GenBank/DDBJ whole genome shotgun (WGS) entry which is preliminary data.</text>
</comment>
<dbReference type="PANTHER" id="PTHR32322">
    <property type="entry name" value="INNER MEMBRANE TRANSPORTER"/>
    <property type="match status" value="1"/>
</dbReference>
<dbReference type="EMBL" id="SRXU01000004">
    <property type="protein sequence ID" value="TGX42536.1"/>
    <property type="molecule type" value="Genomic_DNA"/>
</dbReference>
<dbReference type="OrthoDB" id="2352272at2"/>
<dbReference type="GO" id="GO:0016020">
    <property type="term" value="C:membrane"/>
    <property type="evidence" value="ECO:0007669"/>
    <property type="project" value="UniProtKB-SubCell"/>
</dbReference>
<feature type="transmembrane region" description="Helical" evidence="6">
    <location>
        <begin position="135"/>
        <end position="152"/>
    </location>
</feature>
<feature type="transmembrane region" description="Helical" evidence="6">
    <location>
        <begin position="284"/>
        <end position="302"/>
    </location>
</feature>
<comment type="subcellular location">
    <subcellularLocation>
        <location evidence="1">Membrane</location>
        <topology evidence="1">Multi-pass membrane protein</topology>
    </subcellularLocation>
</comment>
<keyword evidence="9" id="KW-1185">Reference proteome</keyword>
<organism evidence="8 9">
    <name type="scientific">Sphingomonas naasensis</name>
    <dbReference type="NCBI Taxonomy" id="1344951"/>
    <lineage>
        <taxon>Bacteria</taxon>
        <taxon>Pseudomonadati</taxon>
        <taxon>Pseudomonadota</taxon>
        <taxon>Alphaproteobacteria</taxon>
        <taxon>Sphingomonadales</taxon>
        <taxon>Sphingomonadaceae</taxon>
        <taxon>Sphingomonas</taxon>
    </lineage>
</organism>
<evidence type="ECO:0000313" key="8">
    <source>
        <dbReference type="EMBL" id="TGX42536.1"/>
    </source>
</evidence>
<keyword evidence="5 6" id="KW-0472">Membrane</keyword>
<dbReference type="Pfam" id="PF00892">
    <property type="entry name" value="EamA"/>
    <property type="match status" value="2"/>
</dbReference>
<feature type="transmembrane region" description="Helical" evidence="6">
    <location>
        <begin position="48"/>
        <end position="66"/>
    </location>
</feature>
<name>A0A4S1WN18_9SPHN</name>
<feature type="transmembrane region" description="Helical" evidence="6">
    <location>
        <begin position="196"/>
        <end position="215"/>
    </location>
</feature>
<dbReference type="InterPro" id="IPR050638">
    <property type="entry name" value="AA-Vitamin_Transporters"/>
</dbReference>
<dbReference type="Proteomes" id="UP000309848">
    <property type="component" value="Unassembled WGS sequence"/>
</dbReference>
<feature type="transmembrane region" description="Helical" evidence="6">
    <location>
        <begin position="227"/>
        <end position="248"/>
    </location>
</feature>
<protein>
    <submittedName>
        <fullName evidence="8">EamA family transporter</fullName>
    </submittedName>
</protein>
<keyword evidence="4 6" id="KW-1133">Transmembrane helix</keyword>
<feature type="domain" description="EamA" evidence="7">
    <location>
        <begin position="166"/>
        <end position="301"/>
    </location>
</feature>
<dbReference type="InterPro" id="IPR037185">
    <property type="entry name" value="EmrE-like"/>
</dbReference>
<dbReference type="SUPFAM" id="SSF103481">
    <property type="entry name" value="Multidrug resistance efflux transporter EmrE"/>
    <property type="match status" value="2"/>
</dbReference>
<evidence type="ECO:0000256" key="3">
    <source>
        <dbReference type="ARBA" id="ARBA00022692"/>
    </source>
</evidence>
<proteinExistence type="inferred from homology"/>
<keyword evidence="3 6" id="KW-0812">Transmembrane</keyword>
<dbReference type="InterPro" id="IPR000620">
    <property type="entry name" value="EamA_dom"/>
</dbReference>
<accession>A0A4S1WN18</accession>
<evidence type="ECO:0000256" key="2">
    <source>
        <dbReference type="ARBA" id="ARBA00007362"/>
    </source>
</evidence>
<evidence type="ECO:0000256" key="1">
    <source>
        <dbReference type="ARBA" id="ARBA00004141"/>
    </source>
</evidence>